<dbReference type="eggNOG" id="arCOG00434">
    <property type="taxonomic scope" value="Archaea"/>
</dbReference>
<dbReference type="Proteomes" id="UP000002071">
    <property type="component" value="Chromosome"/>
</dbReference>
<feature type="domain" description="ATPase AAA-3" evidence="3">
    <location>
        <begin position="40"/>
        <end position="170"/>
    </location>
</feature>
<dbReference type="InterPro" id="IPR027417">
    <property type="entry name" value="P-loop_NTPase"/>
</dbReference>
<dbReference type="EMBL" id="CP001687">
    <property type="protein sequence ID" value="ACV12052.1"/>
    <property type="molecule type" value="Genomic_DNA"/>
</dbReference>
<dbReference type="GeneID" id="8384173"/>
<keyword evidence="1" id="KW-0547">Nucleotide-binding</keyword>
<feature type="domain" description="ChlI/MoxR AAA lid" evidence="4">
    <location>
        <begin position="233"/>
        <end position="306"/>
    </location>
</feature>
<dbReference type="SUPFAM" id="SSF52540">
    <property type="entry name" value="P-loop containing nucleoside triphosphate hydrolases"/>
    <property type="match status" value="1"/>
</dbReference>
<evidence type="ECO:0000313" key="5">
    <source>
        <dbReference type="EMBL" id="ACV12052.1"/>
    </source>
</evidence>
<sequence length="321" mass="35425">MDIDAAATQCREVIDLLNEAVVADRTFFEDLLVGLLAGGHVLIEDVPGTGKTLTARSTATVLGLSFSRVQLTPDLLPADVMGSQVFNQRDREFEFRQGPLFANVVLADELNRAPPKTQSALLEAMEEGQVTIEGDTHPLPAPFFVIATQNPIEESGTFELPEAQKDRFLIKTQLGYPDRSGERTILDRRLARDAATPSVEKLLESGTVQSLRDVPETVSVEGDLREFMLDLTRETRSHHHIRTGVSPRGTQRLLEASRAFAVIEGRDYVVPDDVTRMAEPVLAHRLVLTPEATVQEIEKRELVREIVEDTPVPTVQADATA</sequence>
<dbReference type="FunFam" id="3.40.50.300:FF:000640">
    <property type="entry name" value="MoxR family ATPase"/>
    <property type="match status" value="1"/>
</dbReference>
<keyword evidence="6" id="KW-1185">Reference proteome</keyword>
<dbReference type="RefSeq" id="WP_015789624.1">
    <property type="nucleotide sequence ID" value="NC_013158.1"/>
</dbReference>
<protein>
    <submittedName>
        <fullName evidence="5">ATPase associated with various cellular activities AAA_3</fullName>
    </submittedName>
</protein>
<evidence type="ECO:0000256" key="1">
    <source>
        <dbReference type="ARBA" id="ARBA00022741"/>
    </source>
</evidence>
<evidence type="ECO:0000313" key="6">
    <source>
        <dbReference type="Proteomes" id="UP000002071"/>
    </source>
</evidence>
<dbReference type="Pfam" id="PF17863">
    <property type="entry name" value="AAA_lid_2"/>
    <property type="match status" value="1"/>
</dbReference>
<keyword evidence="2" id="KW-0067">ATP-binding</keyword>
<dbReference type="HOGENOM" id="CLU_034716_2_0_2"/>
<dbReference type="Gene3D" id="1.10.8.80">
    <property type="entry name" value="Magnesium chelatase subunit I, C-Terminal domain"/>
    <property type="match status" value="1"/>
</dbReference>
<dbReference type="Pfam" id="PF07726">
    <property type="entry name" value="AAA_3"/>
    <property type="match status" value="1"/>
</dbReference>
<dbReference type="KEGG" id="hut:Huta_1882"/>
<reference evidence="5 6" key="1">
    <citation type="journal article" date="2009" name="Stand. Genomic Sci.">
        <title>Complete genome sequence of Halorhabdus utahensis type strain (AX-2).</title>
        <authorList>
            <person name="Anderson I."/>
            <person name="Tindall B.J."/>
            <person name="Pomrenke H."/>
            <person name="Goker M."/>
            <person name="Lapidus A."/>
            <person name="Nolan M."/>
            <person name="Copeland A."/>
            <person name="Glavina Del Rio T."/>
            <person name="Chen F."/>
            <person name="Tice H."/>
            <person name="Cheng J.F."/>
            <person name="Lucas S."/>
            <person name="Chertkov O."/>
            <person name="Bruce D."/>
            <person name="Brettin T."/>
            <person name="Detter J.C."/>
            <person name="Han C."/>
            <person name="Goodwin L."/>
            <person name="Land M."/>
            <person name="Hauser L."/>
            <person name="Chang Y.J."/>
            <person name="Jeffries C.D."/>
            <person name="Pitluck S."/>
            <person name="Pati A."/>
            <person name="Mavromatis K."/>
            <person name="Ivanova N."/>
            <person name="Ovchinnikova G."/>
            <person name="Chen A."/>
            <person name="Palaniappan K."/>
            <person name="Chain P."/>
            <person name="Rohde M."/>
            <person name="Bristow J."/>
            <person name="Eisen J.A."/>
            <person name="Markowitz V."/>
            <person name="Hugenholtz P."/>
            <person name="Kyrpides N.C."/>
            <person name="Klenk H.P."/>
        </authorList>
    </citation>
    <scope>NUCLEOTIDE SEQUENCE [LARGE SCALE GENOMIC DNA]</scope>
    <source>
        <strain evidence="6">DSM 12940 / JCM 11049 / AX-2</strain>
    </source>
</reference>
<dbReference type="InterPro" id="IPR011703">
    <property type="entry name" value="ATPase_AAA-3"/>
</dbReference>
<dbReference type="AlphaFoldDB" id="C7NSG5"/>
<evidence type="ECO:0000256" key="2">
    <source>
        <dbReference type="ARBA" id="ARBA00022840"/>
    </source>
</evidence>
<dbReference type="PANTHER" id="PTHR42759:SF1">
    <property type="entry name" value="MAGNESIUM-CHELATASE SUBUNIT CHLD"/>
    <property type="match status" value="1"/>
</dbReference>
<dbReference type="GO" id="GO:0016887">
    <property type="term" value="F:ATP hydrolysis activity"/>
    <property type="evidence" value="ECO:0007669"/>
    <property type="project" value="InterPro"/>
</dbReference>
<dbReference type="Gene3D" id="3.40.50.300">
    <property type="entry name" value="P-loop containing nucleotide triphosphate hydrolases"/>
    <property type="match status" value="1"/>
</dbReference>
<evidence type="ECO:0000259" key="4">
    <source>
        <dbReference type="Pfam" id="PF17863"/>
    </source>
</evidence>
<dbReference type="GO" id="GO:0005524">
    <property type="term" value="F:ATP binding"/>
    <property type="evidence" value="ECO:0007669"/>
    <property type="project" value="UniProtKB-KW"/>
</dbReference>
<dbReference type="OrthoDB" id="24581at2157"/>
<dbReference type="PANTHER" id="PTHR42759">
    <property type="entry name" value="MOXR FAMILY PROTEIN"/>
    <property type="match status" value="1"/>
</dbReference>
<dbReference type="InterPro" id="IPR041628">
    <property type="entry name" value="ChlI/MoxR_AAA_lid"/>
</dbReference>
<gene>
    <name evidence="5" type="ordered locus">Huta_1882</name>
</gene>
<dbReference type="CDD" id="cd00009">
    <property type="entry name" value="AAA"/>
    <property type="match status" value="1"/>
</dbReference>
<proteinExistence type="predicted"/>
<dbReference type="STRING" id="519442.Huta_1882"/>
<dbReference type="InterPro" id="IPR050764">
    <property type="entry name" value="CbbQ/NirQ/NorQ/GpvN"/>
</dbReference>
<organism evidence="5 6">
    <name type="scientific">Halorhabdus utahensis (strain DSM 12940 / JCM 11049 / AX-2)</name>
    <dbReference type="NCBI Taxonomy" id="519442"/>
    <lineage>
        <taxon>Archaea</taxon>
        <taxon>Methanobacteriati</taxon>
        <taxon>Methanobacteriota</taxon>
        <taxon>Stenosarchaea group</taxon>
        <taxon>Halobacteria</taxon>
        <taxon>Halobacteriales</taxon>
        <taxon>Haloarculaceae</taxon>
        <taxon>Halorhabdus</taxon>
    </lineage>
</organism>
<evidence type="ECO:0000259" key="3">
    <source>
        <dbReference type="Pfam" id="PF07726"/>
    </source>
</evidence>
<accession>C7NSG5</accession>
<name>C7NSG5_HALUD</name>
<dbReference type="PIRSF" id="PIRSF002849">
    <property type="entry name" value="AAA_ATPase_chaperone_MoxR_prd"/>
    <property type="match status" value="1"/>
</dbReference>